<reference evidence="5 6" key="1">
    <citation type="submission" date="2022-03" db="EMBL/GenBank/DDBJ databases">
        <authorList>
            <person name="Macdonald S."/>
            <person name="Ahmed S."/>
            <person name="Newling K."/>
        </authorList>
    </citation>
    <scope>NUCLEOTIDE SEQUENCE [LARGE SCALE GENOMIC DNA]</scope>
</reference>
<dbReference type="PANTHER" id="PTHR31901">
    <property type="entry name" value="GH3 DOMAIN-CONTAINING PROTEIN"/>
    <property type="match status" value="1"/>
</dbReference>
<keyword evidence="2" id="KW-0436">Ligase</keyword>
<name>A0ABC8JKE6_ERUVS</name>
<evidence type="ECO:0000256" key="1">
    <source>
        <dbReference type="ARBA" id="ARBA00008068"/>
    </source>
</evidence>
<dbReference type="InterPro" id="IPR055377">
    <property type="entry name" value="GH3_M"/>
</dbReference>
<dbReference type="Pfam" id="PF03321">
    <property type="entry name" value="GH3"/>
    <property type="match status" value="1"/>
</dbReference>
<gene>
    <name evidence="5" type="ORF">ERUC_LOCUS11635</name>
</gene>
<dbReference type="Pfam" id="PF23572">
    <property type="entry name" value="GH3_C"/>
    <property type="match status" value="1"/>
</dbReference>
<accession>A0ABC8JKE6</accession>
<comment type="caution">
    <text evidence="5">The sequence shown here is derived from an EMBL/GenBank/DDBJ whole genome shotgun (WGS) entry which is preliminary data.</text>
</comment>
<dbReference type="InterPro" id="IPR004993">
    <property type="entry name" value="GH3"/>
</dbReference>
<dbReference type="InterPro" id="IPR055378">
    <property type="entry name" value="GH3_C"/>
</dbReference>
<evidence type="ECO:0000256" key="2">
    <source>
        <dbReference type="ARBA" id="ARBA00022598"/>
    </source>
</evidence>
<dbReference type="Pfam" id="PF23571">
    <property type="entry name" value="GH3_M"/>
    <property type="match status" value="1"/>
</dbReference>
<dbReference type="AlphaFoldDB" id="A0ABC8JKE6"/>
<dbReference type="Proteomes" id="UP001642260">
    <property type="component" value="Unassembled WGS sequence"/>
</dbReference>
<dbReference type="PANTHER" id="PTHR31901:SF90">
    <property type="entry name" value="(RAPE) HYPOTHETICAL PROTEIN"/>
    <property type="match status" value="1"/>
</dbReference>
<evidence type="ECO:0000259" key="4">
    <source>
        <dbReference type="Pfam" id="PF23572"/>
    </source>
</evidence>
<evidence type="ECO:0000259" key="3">
    <source>
        <dbReference type="Pfam" id="PF23571"/>
    </source>
</evidence>
<feature type="domain" description="GH3 middle" evidence="3">
    <location>
        <begin position="154"/>
        <end position="223"/>
    </location>
</feature>
<evidence type="ECO:0000313" key="6">
    <source>
        <dbReference type="Proteomes" id="UP001642260"/>
    </source>
</evidence>
<protein>
    <submittedName>
        <fullName evidence="5">Uncharacterized protein</fullName>
    </submittedName>
</protein>
<organism evidence="5 6">
    <name type="scientific">Eruca vesicaria subsp. sativa</name>
    <name type="common">Garden rocket</name>
    <name type="synonym">Eruca sativa</name>
    <dbReference type="NCBI Taxonomy" id="29727"/>
    <lineage>
        <taxon>Eukaryota</taxon>
        <taxon>Viridiplantae</taxon>
        <taxon>Streptophyta</taxon>
        <taxon>Embryophyta</taxon>
        <taxon>Tracheophyta</taxon>
        <taxon>Spermatophyta</taxon>
        <taxon>Magnoliopsida</taxon>
        <taxon>eudicotyledons</taxon>
        <taxon>Gunneridae</taxon>
        <taxon>Pentapetalae</taxon>
        <taxon>rosids</taxon>
        <taxon>malvids</taxon>
        <taxon>Brassicales</taxon>
        <taxon>Brassicaceae</taxon>
        <taxon>Brassiceae</taxon>
        <taxon>Eruca</taxon>
    </lineage>
</organism>
<feature type="domain" description="GH3 C-terminal" evidence="4">
    <location>
        <begin position="238"/>
        <end position="363"/>
    </location>
</feature>
<evidence type="ECO:0000313" key="5">
    <source>
        <dbReference type="EMBL" id="CAH8329538.1"/>
    </source>
</evidence>
<keyword evidence="6" id="KW-1185">Reference proteome</keyword>
<dbReference type="EMBL" id="CAKOAT010110710">
    <property type="protein sequence ID" value="CAH8329538.1"/>
    <property type="molecule type" value="Genomic_DNA"/>
</dbReference>
<dbReference type="GO" id="GO:0016874">
    <property type="term" value="F:ligase activity"/>
    <property type="evidence" value="ECO:0007669"/>
    <property type="project" value="UniProtKB-KW"/>
</dbReference>
<comment type="similarity">
    <text evidence="1">Belongs to the IAA-amido conjugating enzyme family.</text>
</comment>
<sequence>MFLLICRHVKGYNEGKGLHLIFLKPGFKAPSVMRDEVTSVSAIFASVLVQGISFLENFWKEMCSNIRSGQLSDWITDSCKGSVSMILGGPNPKLAHTIEDICNQKSWKGQMAQYIPLLEFYANDLPLVSRNYVSSEAFFGVNLNPLCKPQDVCYTFMPNMAYFEFIPVSEGNDTIVDLVNVKLDCYYELVVTNYSGLHRYRVGDVLQVTGFYNSAPQFKFVRRQNVVLSVYLEATTEEDLLNAVTNATQLLKSSDVMLRDFTCYPHISAIPGHYVLYWELKGNKDYDINELIDTNVLVERECCSVVEDSLDALYRSFRSKDGSIGALEIRVVQQGTFDSLMEYFIAQGASLGQYKTPRCIKSSEALEVLDNRVIGSFFSDKLPAVDTPC</sequence>
<proteinExistence type="inferred from homology"/>